<dbReference type="Pfam" id="PF01580">
    <property type="entry name" value="FtsK_SpoIIIE"/>
    <property type="match status" value="1"/>
</dbReference>
<dbReference type="GO" id="GO:0005524">
    <property type="term" value="F:ATP binding"/>
    <property type="evidence" value="ECO:0007669"/>
    <property type="project" value="UniProtKB-UniRule"/>
</dbReference>
<dbReference type="InterPro" id="IPR027417">
    <property type="entry name" value="P-loop_NTPase"/>
</dbReference>
<keyword evidence="1 3" id="KW-0547">Nucleotide-binding</keyword>
<dbReference type="OrthoDB" id="2511091at2"/>
<dbReference type="EMBL" id="FNDK01000023">
    <property type="protein sequence ID" value="SDI16558.1"/>
    <property type="molecule type" value="Genomic_DNA"/>
</dbReference>
<dbReference type="PROSITE" id="PS50901">
    <property type="entry name" value="FTSK"/>
    <property type="match status" value="1"/>
</dbReference>
<organism evidence="6 7">
    <name type="scientific">Alteribacillus persepolensis</name>
    <dbReference type="NCBI Taxonomy" id="568899"/>
    <lineage>
        <taxon>Bacteria</taxon>
        <taxon>Bacillati</taxon>
        <taxon>Bacillota</taxon>
        <taxon>Bacilli</taxon>
        <taxon>Bacillales</taxon>
        <taxon>Bacillaceae</taxon>
        <taxon>Alteribacillus</taxon>
    </lineage>
</organism>
<proteinExistence type="predicted"/>
<evidence type="ECO:0000259" key="5">
    <source>
        <dbReference type="PROSITE" id="PS50901"/>
    </source>
</evidence>
<dbReference type="InterPro" id="IPR050206">
    <property type="entry name" value="FtsK/SpoIIIE/SftA"/>
</dbReference>
<dbReference type="Proteomes" id="UP000199163">
    <property type="component" value="Unassembled WGS sequence"/>
</dbReference>
<dbReference type="GO" id="GO:0003677">
    <property type="term" value="F:DNA binding"/>
    <property type="evidence" value="ECO:0007669"/>
    <property type="project" value="InterPro"/>
</dbReference>
<evidence type="ECO:0000256" key="3">
    <source>
        <dbReference type="PROSITE-ProRule" id="PRU00289"/>
    </source>
</evidence>
<gene>
    <name evidence="6" type="ORF">SAMN05192534_12387</name>
</gene>
<name>A0A1G8IC27_9BACI</name>
<keyword evidence="7" id="KW-1185">Reference proteome</keyword>
<dbReference type="PANTHER" id="PTHR22683:SF1">
    <property type="entry name" value="TYPE VII SECRETION SYSTEM PROTEIN ESSC"/>
    <property type="match status" value="1"/>
</dbReference>
<accession>A0A1G8IC27</accession>
<evidence type="ECO:0000313" key="6">
    <source>
        <dbReference type="EMBL" id="SDI16558.1"/>
    </source>
</evidence>
<evidence type="ECO:0000256" key="4">
    <source>
        <dbReference type="SAM" id="MobiDB-lite"/>
    </source>
</evidence>
<protein>
    <submittedName>
        <fullName evidence="6">DNA segregation ATPase FtsK/SpoIIIE, S-DNA-T family</fullName>
    </submittedName>
</protein>
<sequence length="419" mass="47553">MIVEITSSLVACGVLAFAHTNKHLSWNDAQKIQRIFNNANLYVKENGKQRNIRLYTKRKIKGGTEYIFQLPYGLSVKDIEARKHVIENGLNTKTFSLDDLKDINWKKDIIPQLRALFHPSKAQKEVEFSFDGMLKIKVYDKPLPSSIEYNDAMRAIDWRVPVGLNREKVIRHDFEKRPHIVVAGATGFGKSQYLKLLITSLIQSKAKHVTFSLVDLKGGTAFQRFKDLDQTKYFARDPSEARDTLELVQQEMDAKLREVVNGGFEDVAEAGEKNRHFVMIDEAADLDKESLAIVTDIARRGRAAGYRLVYATQYPTNETLPSQVRQNIGGRVSFILETAAASLATLDEKGAEELPEIPGRAIYKRVKKETVQCPYISNEQIKERITPHVNMRGRGKDEQVSRTEKGEHSFVIEETGLSD</sequence>
<feature type="binding site" evidence="3">
    <location>
        <begin position="184"/>
        <end position="191"/>
    </location>
    <ligand>
        <name>ATP</name>
        <dbReference type="ChEBI" id="CHEBI:30616"/>
    </ligand>
</feature>
<dbReference type="STRING" id="568899.SAMN05192534_12387"/>
<dbReference type="PANTHER" id="PTHR22683">
    <property type="entry name" value="SPORULATION PROTEIN RELATED"/>
    <property type="match status" value="1"/>
</dbReference>
<feature type="region of interest" description="Disordered" evidence="4">
    <location>
        <begin position="392"/>
        <end position="419"/>
    </location>
</feature>
<evidence type="ECO:0000256" key="2">
    <source>
        <dbReference type="ARBA" id="ARBA00022840"/>
    </source>
</evidence>
<dbReference type="Gene3D" id="3.40.50.300">
    <property type="entry name" value="P-loop containing nucleotide triphosphate hydrolases"/>
    <property type="match status" value="1"/>
</dbReference>
<evidence type="ECO:0000313" key="7">
    <source>
        <dbReference type="Proteomes" id="UP000199163"/>
    </source>
</evidence>
<dbReference type="SUPFAM" id="SSF52540">
    <property type="entry name" value="P-loop containing nucleoside triphosphate hydrolases"/>
    <property type="match status" value="1"/>
</dbReference>
<dbReference type="RefSeq" id="WP_091275680.1">
    <property type="nucleotide sequence ID" value="NZ_FNDK01000023.1"/>
</dbReference>
<reference evidence="6 7" key="1">
    <citation type="submission" date="2016-10" db="EMBL/GenBank/DDBJ databases">
        <authorList>
            <person name="de Groot N.N."/>
        </authorList>
    </citation>
    <scope>NUCLEOTIDE SEQUENCE [LARGE SCALE GENOMIC DNA]</scope>
    <source>
        <strain evidence="6 7">DSM 21632</strain>
    </source>
</reference>
<feature type="compositionally biased region" description="Basic and acidic residues" evidence="4">
    <location>
        <begin position="394"/>
        <end position="411"/>
    </location>
</feature>
<dbReference type="AlphaFoldDB" id="A0A1G8IC27"/>
<evidence type="ECO:0000256" key="1">
    <source>
        <dbReference type="ARBA" id="ARBA00022741"/>
    </source>
</evidence>
<dbReference type="InterPro" id="IPR002543">
    <property type="entry name" value="FtsK_dom"/>
</dbReference>
<keyword evidence="2 3" id="KW-0067">ATP-binding</keyword>
<feature type="domain" description="FtsK" evidence="5">
    <location>
        <begin position="166"/>
        <end position="343"/>
    </location>
</feature>